<protein>
    <recommendedName>
        <fullName evidence="5">EF-hand domain-containing protein</fullName>
    </recommendedName>
</protein>
<gene>
    <name evidence="6" type="ORF">CYMTET_53193</name>
</gene>
<feature type="domain" description="EF-hand" evidence="5">
    <location>
        <begin position="249"/>
        <end position="284"/>
    </location>
</feature>
<evidence type="ECO:0000259" key="5">
    <source>
        <dbReference type="PROSITE" id="PS50222"/>
    </source>
</evidence>
<dbReference type="SUPFAM" id="SSF47473">
    <property type="entry name" value="EF-hand"/>
    <property type="match status" value="2"/>
</dbReference>
<feature type="region of interest" description="Disordered" evidence="4">
    <location>
        <begin position="323"/>
        <end position="343"/>
    </location>
</feature>
<feature type="region of interest" description="Disordered" evidence="4">
    <location>
        <begin position="443"/>
        <end position="479"/>
    </location>
</feature>
<dbReference type="Pfam" id="PF13499">
    <property type="entry name" value="EF-hand_7"/>
    <property type="match status" value="1"/>
</dbReference>
<keyword evidence="1" id="KW-0479">Metal-binding</keyword>
<dbReference type="Gene3D" id="1.10.238.10">
    <property type="entry name" value="EF-hand"/>
    <property type="match status" value="3"/>
</dbReference>
<keyword evidence="3" id="KW-0106">Calcium</keyword>
<dbReference type="PANTHER" id="PTHR34524:SF6">
    <property type="entry name" value="CALCYPHOSINE LIKE"/>
    <property type="match status" value="1"/>
</dbReference>
<dbReference type="Pfam" id="PF13202">
    <property type="entry name" value="EF-hand_5"/>
    <property type="match status" value="1"/>
</dbReference>
<dbReference type="InterPro" id="IPR051581">
    <property type="entry name" value="Ca-bind"/>
</dbReference>
<evidence type="ECO:0000313" key="7">
    <source>
        <dbReference type="Proteomes" id="UP001190700"/>
    </source>
</evidence>
<dbReference type="InterPro" id="IPR002048">
    <property type="entry name" value="EF_hand_dom"/>
</dbReference>
<organism evidence="6 7">
    <name type="scientific">Cymbomonas tetramitiformis</name>
    <dbReference type="NCBI Taxonomy" id="36881"/>
    <lineage>
        <taxon>Eukaryota</taxon>
        <taxon>Viridiplantae</taxon>
        <taxon>Chlorophyta</taxon>
        <taxon>Pyramimonadophyceae</taxon>
        <taxon>Pyramimonadales</taxon>
        <taxon>Pyramimonadaceae</taxon>
        <taxon>Cymbomonas</taxon>
    </lineage>
</organism>
<feature type="compositionally biased region" description="Low complexity" evidence="4">
    <location>
        <begin position="23"/>
        <end position="38"/>
    </location>
</feature>
<dbReference type="AlphaFoldDB" id="A0AAE0ERZ0"/>
<name>A0AAE0ERZ0_9CHLO</name>
<dbReference type="EMBL" id="LGRX02034910">
    <property type="protein sequence ID" value="KAK3236680.1"/>
    <property type="molecule type" value="Genomic_DNA"/>
</dbReference>
<evidence type="ECO:0000256" key="3">
    <source>
        <dbReference type="ARBA" id="ARBA00022837"/>
    </source>
</evidence>
<feature type="compositionally biased region" description="Basic residues" evidence="4">
    <location>
        <begin position="1"/>
        <end position="12"/>
    </location>
</feature>
<evidence type="ECO:0000313" key="6">
    <source>
        <dbReference type="EMBL" id="KAK3236680.1"/>
    </source>
</evidence>
<keyword evidence="2" id="KW-0677">Repeat</keyword>
<proteinExistence type="predicted"/>
<dbReference type="GO" id="GO:0005509">
    <property type="term" value="F:calcium ion binding"/>
    <property type="evidence" value="ECO:0007669"/>
    <property type="project" value="InterPro"/>
</dbReference>
<evidence type="ECO:0000256" key="2">
    <source>
        <dbReference type="ARBA" id="ARBA00022737"/>
    </source>
</evidence>
<feature type="domain" description="EF-hand" evidence="5">
    <location>
        <begin position="101"/>
        <end position="136"/>
    </location>
</feature>
<dbReference type="PROSITE" id="PS50222">
    <property type="entry name" value="EF_HAND_2"/>
    <property type="match status" value="3"/>
</dbReference>
<feature type="domain" description="EF-hand" evidence="5">
    <location>
        <begin position="360"/>
        <end position="395"/>
    </location>
</feature>
<keyword evidence="7" id="KW-1185">Reference proteome</keyword>
<dbReference type="SMART" id="SM00054">
    <property type="entry name" value="EFh"/>
    <property type="match status" value="3"/>
</dbReference>
<accession>A0AAE0ERZ0</accession>
<dbReference type="CDD" id="cd00051">
    <property type="entry name" value="EFh"/>
    <property type="match status" value="2"/>
</dbReference>
<feature type="compositionally biased region" description="Polar residues" evidence="4">
    <location>
        <begin position="452"/>
        <end position="470"/>
    </location>
</feature>
<reference evidence="6 7" key="1">
    <citation type="journal article" date="2015" name="Genome Biol. Evol.">
        <title>Comparative Genomics of a Bacterivorous Green Alga Reveals Evolutionary Causalities and Consequences of Phago-Mixotrophic Mode of Nutrition.</title>
        <authorList>
            <person name="Burns J.A."/>
            <person name="Paasch A."/>
            <person name="Narechania A."/>
            <person name="Kim E."/>
        </authorList>
    </citation>
    <scope>NUCLEOTIDE SEQUENCE [LARGE SCALE GENOMIC DNA]</scope>
    <source>
        <strain evidence="6 7">PLY_AMNH</strain>
    </source>
</reference>
<dbReference type="PANTHER" id="PTHR34524">
    <property type="entry name" value="CALCYPHOSIN"/>
    <property type="match status" value="1"/>
</dbReference>
<dbReference type="PROSITE" id="PS00018">
    <property type="entry name" value="EF_HAND_1"/>
    <property type="match status" value="3"/>
</dbReference>
<dbReference type="Proteomes" id="UP001190700">
    <property type="component" value="Unassembled WGS sequence"/>
</dbReference>
<sequence>MALKPSSHRVRKGLVGSPTYGIPASEVPSPSSSSKTGKLPPPSAFHTSRGKIDEVLQPDLSEHGKKLASYAKRSQRERTPKIETTKERATRALKTLATRFELQGSFKKMFRNIDEDKSGKMDRRELQQLINSCGLDIPAEDIDALYSVLGKDSGAIEYSTLQRAYDRVHDPACSDVLEGVTEGVLSSGADRLNYLSRHHFQEKAKMEFKESTDAALGSLNYTTMNEHEKAYAAQRSHLLLEQLRERLHTNKTSIRSTFRQYDEDHNGTLDPEEFKKALHDLNLLGSKQDYDLMVAFLDQENTGGIDYVRFCQNFAFNAHDSDDQRKKMTNYRPQGKPLDPKRKPKLAQSADLLANSMAPVDYNMLLRALHRADKSNDGHVSATELRQALASQHLSCDTKALELISFENEANEHGMINYEDFIASVKQYQQGMTDVVRPVASSNEQSEHPMYRSQTHIPPHQGETNFSRSMSYPDRYRTGPQDFLMRSTRVPTITHNNVHPTDYVTIPHEESGHHMHDFDRLKQTNLHGIEDFKNTPTSYSLRSSHLKLGTHQYRPPMLQEKQARIATNTQRVMSNYGGETEKQSMRENGRIQYVQDQQDRYKNAILYEGLFRDRKEGRDIFSLIRYGTQGYSFTLDQDHNN</sequence>
<feature type="region of interest" description="Disordered" evidence="4">
    <location>
        <begin position="1"/>
        <end position="52"/>
    </location>
</feature>
<dbReference type="InterPro" id="IPR011992">
    <property type="entry name" value="EF-hand-dom_pair"/>
</dbReference>
<comment type="caution">
    <text evidence="6">The sequence shown here is derived from an EMBL/GenBank/DDBJ whole genome shotgun (WGS) entry which is preliminary data.</text>
</comment>
<dbReference type="InterPro" id="IPR018247">
    <property type="entry name" value="EF_Hand_1_Ca_BS"/>
</dbReference>
<evidence type="ECO:0000256" key="4">
    <source>
        <dbReference type="SAM" id="MobiDB-lite"/>
    </source>
</evidence>
<evidence type="ECO:0000256" key="1">
    <source>
        <dbReference type="ARBA" id="ARBA00022723"/>
    </source>
</evidence>